<evidence type="ECO:0000256" key="1">
    <source>
        <dbReference type="SAM" id="MobiDB-lite"/>
    </source>
</evidence>
<comment type="caution">
    <text evidence="2">The sequence shown here is derived from an EMBL/GenBank/DDBJ whole genome shotgun (WGS) entry which is preliminary data.</text>
</comment>
<evidence type="ECO:0000313" key="3">
    <source>
        <dbReference type="Proteomes" id="UP000037460"/>
    </source>
</evidence>
<proteinExistence type="predicted"/>
<gene>
    <name evidence="2" type="ORF">Ctob_001116</name>
</gene>
<dbReference type="AlphaFoldDB" id="A0A0M0J594"/>
<evidence type="ECO:0000313" key="2">
    <source>
        <dbReference type="EMBL" id="KOO21789.1"/>
    </source>
</evidence>
<name>A0A0M0J594_9EUKA</name>
<organism evidence="2 3">
    <name type="scientific">Chrysochromulina tobinii</name>
    <dbReference type="NCBI Taxonomy" id="1460289"/>
    <lineage>
        <taxon>Eukaryota</taxon>
        <taxon>Haptista</taxon>
        <taxon>Haptophyta</taxon>
        <taxon>Prymnesiophyceae</taxon>
        <taxon>Prymnesiales</taxon>
        <taxon>Chrysochromulinaceae</taxon>
        <taxon>Chrysochromulina</taxon>
    </lineage>
</organism>
<dbReference type="Proteomes" id="UP000037460">
    <property type="component" value="Unassembled WGS sequence"/>
</dbReference>
<accession>A0A0M0J594</accession>
<reference evidence="3" key="1">
    <citation type="journal article" date="2015" name="PLoS Genet.">
        <title>Genome Sequence and Transcriptome Analyses of Chrysochromulina tobin: Metabolic Tools for Enhanced Algal Fitness in the Prominent Order Prymnesiales (Haptophyceae).</title>
        <authorList>
            <person name="Hovde B.T."/>
            <person name="Deodato C.R."/>
            <person name="Hunsperger H.M."/>
            <person name="Ryken S.A."/>
            <person name="Yost W."/>
            <person name="Jha R.K."/>
            <person name="Patterson J."/>
            <person name="Monnat R.J. Jr."/>
            <person name="Barlow S.B."/>
            <person name="Starkenburg S.R."/>
            <person name="Cattolico R.A."/>
        </authorList>
    </citation>
    <scope>NUCLEOTIDE SEQUENCE</scope>
    <source>
        <strain evidence="3">CCMP291</strain>
    </source>
</reference>
<feature type="region of interest" description="Disordered" evidence="1">
    <location>
        <begin position="1"/>
        <end position="52"/>
    </location>
</feature>
<dbReference type="EMBL" id="JWZX01003334">
    <property type="protein sequence ID" value="KOO21789.1"/>
    <property type="molecule type" value="Genomic_DNA"/>
</dbReference>
<sequence>MGVLSDAKARASRLCEPSDDSMYKPMSHNVGDHYSKPRAASAPPERPHGSGTLHLHRFEGLITLPQKRHKENVVDARVHRIGGESELLDASNYDGYLPRRAKHAGMLGAPTGADSAIGATRVVDRDISPEVFEGALGQETRPKSLVAAEAGDSPSHRYSVVKAGASSITINRTDAERFPGINERFDRPLAPRRGWGGAEERTVRCLGFAGV</sequence>
<protein>
    <submittedName>
        <fullName evidence="2">Uncharacterized protein</fullName>
    </submittedName>
</protein>
<keyword evidence="3" id="KW-1185">Reference proteome</keyword>